<dbReference type="GeneID" id="25310703"/>
<accession>A0A0D2EQ88</accession>
<reference evidence="2 3" key="1">
    <citation type="submission" date="2015-01" db="EMBL/GenBank/DDBJ databases">
        <title>The Genome Sequence of Fonsecaea pedrosoi CBS 271.37.</title>
        <authorList>
            <consortium name="The Broad Institute Genomics Platform"/>
            <person name="Cuomo C."/>
            <person name="de Hoog S."/>
            <person name="Gorbushina A."/>
            <person name="Stielow B."/>
            <person name="Teixiera M."/>
            <person name="Abouelleil A."/>
            <person name="Chapman S.B."/>
            <person name="Priest M."/>
            <person name="Young S.K."/>
            <person name="Wortman J."/>
            <person name="Nusbaum C."/>
            <person name="Birren B."/>
        </authorList>
    </citation>
    <scope>NUCLEOTIDE SEQUENCE [LARGE SCALE GENOMIC DNA]</scope>
    <source>
        <strain evidence="2 3">CBS 271.37</strain>
    </source>
</reference>
<evidence type="ECO:0000256" key="1">
    <source>
        <dbReference type="SAM" id="MobiDB-lite"/>
    </source>
</evidence>
<organism evidence="2 3">
    <name type="scientific">Fonsecaea pedrosoi CBS 271.37</name>
    <dbReference type="NCBI Taxonomy" id="1442368"/>
    <lineage>
        <taxon>Eukaryota</taxon>
        <taxon>Fungi</taxon>
        <taxon>Dikarya</taxon>
        <taxon>Ascomycota</taxon>
        <taxon>Pezizomycotina</taxon>
        <taxon>Eurotiomycetes</taxon>
        <taxon>Chaetothyriomycetidae</taxon>
        <taxon>Chaetothyriales</taxon>
        <taxon>Herpotrichiellaceae</taxon>
        <taxon>Fonsecaea</taxon>
    </lineage>
</organism>
<keyword evidence="3" id="KW-1185">Reference proteome</keyword>
<evidence type="ECO:0000313" key="3">
    <source>
        <dbReference type="Proteomes" id="UP000053029"/>
    </source>
</evidence>
<dbReference type="OrthoDB" id="4135445at2759"/>
<feature type="region of interest" description="Disordered" evidence="1">
    <location>
        <begin position="1"/>
        <end position="20"/>
    </location>
</feature>
<gene>
    <name evidence="2" type="ORF">Z517_11213</name>
</gene>
<sequence length="401" mass="45430">MNSGSRHPAHTQRREMHSFERQRWAVGEHPLFEEDLTAWDGNDPQNVQDLLNLVQDLRTGTVGGLDDLSIYPILHRRIILEDPSHLVPSRDSGMTAGSLKYVINHLTTGNHAPKNQHQDGFLKWITQICITIWTYRCDQADWRALKRSISESVLSNDFEPAVNDAAYLTIIAFVLGEDLDQMLVEYIDAVVWNSKVEFACEIEPLRSTISRERRSMVEFMYLTFSRVMQELAYCGDKQLLTLGLRLHARLTQLGLDLRRPFAGTQDFNRAQYPAAFEATFLEALMAEQGTLRTRCNDGVVNGAELQHWNPVPRRFGNGEAAVAAFAGLFRRNRQQPAHIHLDNILKDAMRAIAERRRKIVDAVQKLKDERDETDGSNATPETDFHAHGGLAHHGANGTAEI</sequence>
<dbReference type="VEuPathDB" id="FungiDB:Z517_11213"/>
<feature type="region of interest" description="Disordered" evidence="1">
    <location>
        <begin position="367"/>
        <end position="401"/>
    </location>
</feature>
<dbReference type="RefSeq" id="XP_013280275.1">
    <property type="nucleotide sequence ID" value="XM_013424821.1"/>
</dbReference>
<protein>
    <submittedName>
        <fullName evidence="2">Uncharacterized protein</fullName>
    </submittedName>
</protein>
<dbReference type="HOGENOM" id="CLU_057717_0_0_1"/>
<dbReference type="AlphaFoldDB" id="A0A0D2EQ88"/>
<evidence type="ECO:0000313" key="2">
    <source>
        <dbReference type="EMBL" id="KIW76467.1"/>
    </source>
</evidence>
<dbReference type="Proteomes" id="UP000053029">
    <property type="component" value="Unassembled WGS sequence"/>
</dbReference>
<dbReference type="EMBL" id="KN846975">
    <property type="protein sequence ID" value="KIW76467.1"/>
    <property type="molecule type" value="Genomic_DNA"/>
</dbReference>
<name>A0A0D2EQ88_9EURO</name>
<proteinExistence type="predicted"/>
<feature type="compositionally biased region" description="Low complexity" evidence="1">
    <location>
        <begin position="387"/>
        <end position="401"/>
    </location>
</feature>